<sequence length="404" mass="44207">MKHPKVDQELTVAILRRSRHGKNARPDLSGYAEVLTTERAEFAELVLAHCDDRALVNLAITTHSDFWSPGHAVMLAARSLDWPQRLARSVTATVHSHMGASLPPDVDALVAEAGKSAEEGTRASAELAAALETAKRLYPIEGQLSDRSQSPEELVKALAQAPHLRAIEGQLRGWSGDLPWQELADAVEEGRLGRAVRSCLATWPGASPGFVRHVVGSGEASSLYDRVDPRYWLECLLADPVQEGDPYRSARVDLAQRLMPDESDDFRPRMPHGEWALAAHRFLRNGLLCGADDPAERQDLLKVASKWFEDGAIEPSVVAGTLPLALASQFWFAIDPDADAWAVTAPSGDPIPAAFGRWVEAKLREPEREFSEGVIASTLEALHSWEDSFPDLIGSAEELQDQES</sequence>
<evidence type="ECO:0000313" key="2">
    <source>
        <dbReference type="Proteomes" id="UP000030002"/>
    </source>
</evidence>
<proteinExistence type="predicted"/>
<comment type="caution">
    <text evidence="1">The sequence shown here is derived from an EMBL/GenBank/DDBJ whole genome shotgun (WGS) entry which is preliminary data.</text>
</comment>
<dbReference type="Proteomes" id="UP000030002">
    <property type="component" value="Unassembled WGS sequence"/>
</dbReference>
<keyword evidence="2" id="KW-1185">Reference proteome</keyword>
<dbReference type="AlphaFoldDB" id="A0A0A0J202"/>
<reference evidence="1 2" key="1">
    <citation type="submission" date="2013-08" db="EMBL/GenBank/DDBJ databases">
        <title>The genome sequence of Knoellia sinensis.</title>
        <authorList>
            <person name="Zhu W."/>
            <person name="Wang G."/>
        </authorList>
    </citation>
    <scope>NUCLEOTIDE SEQUENCE [LARGE SCALE GENOMIC DNA]</scope>
    <source>
        <strain evidence="1 2">KCTC 19936</strain>
    </source>
</reference>
<evidence type="ECO:0000313" key="1">
    <source>
        <dbReference type="EMBL" id="KGN30734.1"/>
    </source>
</evidence>
<name>A0A0A0J202_9MICO</name>
<accession>A0A0A0J202</accession>
<organism evidence="1 2">
    <name type="scientific">Knoellia sinensis KCTC 19936</name>
    <dbReference type="NCBI Taxonomy" id="1385520"/>
    <lineage>
        <taxon>Bacteria</taxon>
        <taxon>Bacillati</taxon>
        <taxon>Actinomycetota</taxon>
        <taxon>Actinomycetes</taxon>
        <taxon>Micrococcales</taxon>
        <taxon>Intrasporangiaceae</taxon>
        <taxon>Knoellia</taxon>
    </lineage>
</organism>
<dbReference type="EMBL" id="AVPJ01000016">
    <property type="protein sequence ID" value="KGN30734.1"/>
    <property type="molecule type" value="Genomic_DNA"/>
</dbReference>
<protein>
    <submittedName>
        <fullName evidence="1">Uncharacterized protein</fullName>
    </submittedName>
</protein>
<gene>
    <name evidence="1" type="ORF">N802_05885</name>
</gene>